<feature type="active site" description="Proton acceptor" evidence="9">
    <location>
        <position position="160"/>
    </location>
</feature>
<evidence type="ECO:0000313" key="12">
    <source>
        <dbReference type="EMBL" id="AMO23764.1"/>
    </source>
</evidence>
<evidence type="ECO:0000256" key="7">
    <source>
        <dbReference type="ARBA" id="ARBA00023160"/>
    </source>
</evidence>
<evidence type="ECO:0000256" key="5">
    <source>
        <dbReference type="ARBA" id="ARBA00023002"/>
    </source>
</evidence>
<dbReference type="SUPFAM" id="SSF51735">
    <property type="entry name" value="NAD(P)-binding Rossmann-fold domains"/>
    <property type="match status" value="1"/>
</dbReference>
<dbReference type="InterPro" id="IPR014358">
    <property type="entry name" value="Enoyl-ACP_Rdtase_NADH"/>
</dbReference>
<dbReference type="PATRIC" id="fig|94132.3.peg.2830"/>
<evidence type="ECO:0000256" key="4">
    <source>
        <dbReference type="ARBA" id="ARBA00022832"/>
    </source>
</evidence>
<feature type="binding site" evidence="11">
    <location>
        <position position="167"/>
    </location>
    <ligand>
        <name>NAD(+)</name>
        <dbReference type="ChEBI" id="CHEBI:57540"/>
    </ligand>
</feature>
<keyword evidence="4" id="KW-0276">Fatty acid metabolism</keyword>
<dbReference type="NCBIfam" id="NF005717">
    <property type="entry name" value="PRK07533.1"/>
    <property type="match status" value="1"/>
</dbReference>
<comment type="catalytic activity">
    <reaction evidence="8">
        <text>a 2,3-saturated acyl-[ACP] + NAD(+) = a (2E)-enoyl-[ACP] + NADH + H(+)</text>
        <dbReference type="Rhea" id="RHEA:10240"/>
        <dbReference type="Rhea" id="RHEA-COMP:9925"/>
        <dbReference type="Rhea" id="RHEA-COMP:9926"/>
        <dbReference type="ChEBI" id="CHEBI:15378"/>
        <dbReference type="ChEBI" id="CHEBI:57540"/>
        <dbReference type="ChEBI" id="CHEBI:57945"/>
        <dbReference type="ChEBI" id="CHEBI:78784"/>
        <dbReference type="ChEBI" id="CHEBI:78785"/>
        <dbReference type="EC" id="1.3.1.9"/>
    </reaction>
</comment>
<feature type="binding site" evidence="11">
    <location>
        <begin position="69"/>
        <end position="70"/>
    </location>
    <ligand>
        <name>NAD(+)</name>
        <dbReference type="ChEBI" id="CHEBI:57540"/>
    </ligand>
</feature>
<feature type="binding site" evidence="11">
    <location>
        <begin position="24"/>
        <end position="25"/>
    </location>
    <ligand>
        <name>NAD(+)</name>
        <dbReference type="ChEBI" id="CHEBI:57540"/>
    </ligand>
</feature>
<gene>
    <name evidence="12" type="ORF">UC35_13895</name>
</gene>
<sequence>MINIPHPPLKGQKALVVGIANEHSIAYGCAAAFRQLEADLAITYLSEKARPHVEPLAQQLGAGLFLPLDVATPGQLEAVFERIDKEWGRLDILVHSVAWAPKEDLQGGLIDSSAEGFARAMDISCHSFVRMARLAAPLMKNGGSMFAMSYHGAVNVVPNYNLMGPVKAALEASCRYLAYELGTRGIRVHPVSPGPLKTRAASGLKDFDLLLNEAVKKAPVGELVDIMDVGFACAYLATPYARRITGGTVYVDGGVNIMA</sequence>
<evidence type="ECO:0000256" key="1">
    <source>
        <dbReference type="ARBA" id="ARBA00005194"/>
    </source>
</evidence>
<dbReference type="UniPathway" id="UPA00094"/>
<organism evidence="12 13">
    <name type="scientific">Ramlibacter tataouinensis</name>
    <dbReference type="NCBI Taxonomy" id="94132"/>
    <lineage>
        <taxon>Bacteria</taxon>
        <taxon>Pseudomonadati</taxon>
        <taxon>Pseudomonadota</taxon>
        <taxon>Betaproteobacteria</taxon>
        <taxon>Burkholderiales</taxon>
        <taxon>Comamonadaceae</taxon>
        <taxon>Ramlibacter</taxon>
    </lineage>
</organism>
<dbReference type="GO" id="GO:0006633">
    <property type="term" value="P:fatty acid biosynthetic process"/>
    <property type="evidence" value="ECO:0007669"/>
    <property type="project" value="UniProtKB-UniPathway"/>
</dbReference>
<evidence type="ECO:0000313" key="13">
    <source>
        <dbReference type="Proteomes" id="UP000070433"/>
    </source>
</evidence>
<dbReference type="Proteomes" id="UP000070433">
    <property type="component" value="Chromosome"/>
</dbReference>
<feature type="active site" description="Proton acceptor" evidence="9">
    <location>
        <position position="150"/>
    </location>
</feature>
<dbReference type="AlphaFoldDB" id="A0A127JV42"/>
<dbReference type="EMBL" id="CP010951">
    <property type="protein sequence ID" value="AMO23764.1"/>
    <property type="molecule type" value="Genomic_DNA"/>
</dbReference>
<dbReference type="Pfam" id="PF13561">
    <property type="entry name" value="adh_short_C2"/>
    <property type="match status" value="1"/>
</dbReference>
<name>A0A127JV42_9BURK</name>
<dbReference type="CDD" id="cd05372">
    <property type="entry name" value="ENR_SDR"/>
    <property type="match status" value="1"/>
</dbReference>
<keyword evidence="13" id="KW-1185">Reference proteome</keyword>
<dbReference type="RefSeq" id="WP_061500672.1">
    <property type="nucleotide sequence ID" value="NZ_CP010951.1"/>
</dbReference>
<dbReference type="PRINTS" id="PR00081">
    <property type="entry name" value="GDHRDH"/>
</dbReference>
<dbReference type="PANTHER" id="PTHR43159">
    <property type="entry name" value="ENOYL-[ACYL-CARRIER-PROTEIN] REDUCTASE"/>
    <property type="match status" value="1"/>
</dbReference>
<evidence type="ECO:0000256" key="6">
    <source>
        <dbReference type="ARBA" id="ARBA00023098"/>
    </source>
</evidence>
<evidence type="ECO:0000256" key="11">
    <source>
        <dbReference type="PIRSR" id="PIRSR000094-3"/>
    </source>
</evidence>
<dbReference type="PANTHER" id="PTHR43159:SF2">
    <property type="entry name" value="ENOYL-[ACYL-CARRIER-PROTEIN] REDUCTASE [NADH], CHLOROPLASTIC"/>
    <property type="match status" value="1"/>
</dbReference>
<evidence type="ECO:0000256" key="8">
    <source>
        <dbReference type="PIRNR" id="PIRNR000094"/>
    </source>
</evidence>
<dbReference type="EC" id="1.3.1.9" evidence="8"/>
<dbReference type="GO" id="GO:0004318">
    <property type="term" value="F:enoyl-[acyl-carrier-protein] reductase (NADH) activity"/>
    <property type="evidence" value="ECO:0007669"/>
    <property type="project" value="UniProtKB-EC"/>
</dbReference>
<evidence type="ECO:0000256" key="10">
    <source>
        <dbReference type="PIRSR" id="PIRSR000094-2"/>
    </source>
</evidence>
<feature type="binding site" evidence="11">
    <location>
        <position position="18"/>
    </location>
    <ligand>
        <name>NAD(+)</name>
        <dbReference type="ChEBI" id="CHEBI:57540"/>
    </ligand>
</feature>
<dbReference type="OrthoDB" id="9803628at2"/>
<feature type="binding site" evidence="10">
    <location>
        <position position="100"/>
    </location>
    <ligand>
        <name>substrate</name>
    </ligand>
</feature>
<keyword evidence="6" id="KW-0443">Lipid metabolism</keyword>
<keyword evidence="5 8" id="KW-0560">Oxidoreductase</keyword>
<comment type="similarity">
    <text evidence="2 8">Belongs to the short-chain dehydrogenases/reductases (SDR) family. FabI subfamily.</text>
</comment>
<evidence type="ECO:0000256" key="3">
    <source>
        <dbReference type="ARBA" id="ARBA00022516"/>
    </source>
</evidence>
<keyword evidence="8 11" id="KW-0520">NAD</keyword>
<comment type="pathway">
    <text evidence="1">Lipid metabolism; fatty acid biosynthesis.</text>
</comment>
<reference evidence="12 13" key="1">
    <citation type="journal article" date="2014" name="Int. J. Syst. Evol. Microbiol.">
        <title>Ramlibacter solisilvae sp. nov., isolated from forest soil, and emended description of the genus Ramlibacter.</title>
        <authorList>
            <person name="Lee H.J."/>
            <person name="Lee S.H."/>
            <person name="Lee S.S."/>
            <person name="Lee J.S."/>
            <person name="Kim Y."/>
            <person name="Kim S.C."/>
            <person name="Jeon C.O."/>
        </authorList>
    </citation>
    <scope>NUCLEOTIDE SEQUENCE [LARGE SCALE GENOMIC DNA]</scope>
    <source>
        <strain evidence="12 13">5-10</strain>
    </source>
</reference>
<dbReference type="InterPro" id="IPR036291">
    <property type="entry name" value="NAD(P)-bd_dom_sf"/>
</dbReference>
<keyword evidence="3 8" id="KW-0444">Lipid biosynthesis</keyword>
<dbReference type="Gene3D" id="3.40.50.720">
    <property type="entry name" value="NAD(P)-binding Rossmann-like Domain"/>
    <property type="match status" value="1"/>
</dbReference>
<dbReference type="PIRSF" id="PIRSF000094">
    <property type="entry name" value="Enoyl-ACP_rdct"/>
    <property type="match status" value="1"/>
</dbReference>
<proteinExistence type="inferred from homology"/>
<accession>A0A127JV42</accession>
<dbReference type="InterPro" id="IPR002347">
    <property type="entry name" value="SDR_fam"/>
</dbReference>
<evidence type="ECO:0000256" key="9">
    <source>
        <dbReference type="PIRSR" id="PIRSR000094-1"/>
    </source>
</evidence>
<protein>
    <recommendedName>
        <fullName evidence="8">Enoyl-[acyl-carrier-protein] reductase [NADH]</fullName>
        <ecNumber evidence="8">1.3.1.9</ecNumber>
    </recommendedName>
</protein>
<keyword evidence="7 8" id="KW-0275">Fatty acid biosynthesis</keyword>
<evidence type="ECO:0000256" key="2">
    <source>
        <dbReference type="ARBA" id="ARBA00009233"/>
    </source>
</evidence>
<feature type="binding site" evidence="11">
    <location>
        <position position="97"/>
    </location>
    <ligand>
        <name>NAD(+)</name>
        <dbReference type="ChEBI" id="CHEBI:57540"/>
    </ligand>
</feature>